<accession>A0ABZ2V9U0</accession>
<keyword evidence="1" id="KW-0812">Transmembrane</keyword>
<feature type="transmembrane region" description="Helical" evidence="1">
    <location>
        <begin position="50"/>
        <end position="73"/>
    </location>
</feature>
<name>A0ABZ2V9U0_9RHOB</name>
<evidence type="ECO:0000313" key="3">
    <source>
        <dbReference type="Proteomes" id="UP001440612"/>
    </source>
</evidence>
<dbReference type="Proteomes" id="UP001440612">
    <property type="component" value="Chromosome"/>
</dbReference>
<organism evidence="2 3">
    <name type="scientific">Yoonia phaeophyticola</name>
    <dbReference type="NCBI Taxonomy" id="3137369"/>
    <lineage>
        <taxon>Bacteria</taxon>
        <taxon>Pseudomonadati</taxon>
        <taxon>Pseudomonadota</taxon>
        <taxon>Alphaproteobacteria</taxon>
        <taxon>Rhodobacterales</taxon>
        <taxon>Paracoccaceae</taxon>
        <taxon>Yoonia</taxon>
    </lineage>
</organism>
<keyword evidence="3" id="KW-1185">Reference proteome</keyword>
<sequence>MFDVEWFERNGQLMLWGGGVLALFVLTSIWTSAKHAPISNGWLPSEIQAILASALFAICLLIYVLPITFTLLVGAQNATLSYTVTNMQRSSKGCRYVLHVEGIPSALPGICVSSDRYSRTRIGSLIVIEGTVSPIGVYYRSK</sequence>
<feature type="transmembrane region" description="Helical" evidence="1">
    <location>
        <begin position="12"/>
        <end position="30"/>
    </location>
</feature>
<dbReference type="RefSeq" id="WP_341368971.1">
    <property type="nucleotide sequence ID" value="NZ_CP150951.2"/>
</dbReference>
<keyword evidence="1" id="KW-0472">Membrane</keyword>
<evidence type="ECO:0000256" key="1">
    <source>
        <dbReference type="SAM" id="Phobius"/>
    </source>
</evidence>
<dbReference type="EMBL" id="CP150951">
    <property type="protein sequence ID" value="WZC50874.1"/>
    <property type="molecule type" value="Genomic_DNA"/>
</dbReference>
<reference evidence="3" key="1">
    <citation type="submission" date="2024-04" db="EMBL/GenBank/DDBJ databases">
        <title>Phylogenomic analyses of a clade within the roseobacter group suggest taxonomic reassignments of species of the genera Aestuariivita, Citreicella, Loktanella, Nautella, Pelagibaca, Ruegeria, Thalassobius, Thiobacimonas and Tropicibacter, and the proposal o.</title>
        <authorList>
            <person name="Jeon C.O."/>
        </authorList>
    </citation>
    <scope>NUCLEOTIDE SEQUENCE [LARGE SCALE GENOMIC DNA]</scope>
    <source>
        <strain evidence="3">BS5-3</strain>
    </source>
</reference>
<keyword evidence="1" id="KW-1133">Transmembrane helix</keyword>
<proteinExistence type="predicted"/>
<evidence type="ECO:0000313" key="2">
    <source>
        <dbReference type="EMBL" id="WZC50874.1"/>
    </source>
</evidence>
<protein>
    <submittedName>
        <fullName evidence="2">Uncharacterized protein</fullName>
    </submittedName>
</protein>
<gene>
    <name evidence="2" type="ORF">AABB29_09810</name>
</gene>